<proteinExistence type="predicted"/>
<dbReference type="GO" id="GO:0019748">
    <property type="term" value="P:secondary metabolic process"/>
    <property type="evidence" value="ECO:0007669"/>
    <property type="project" value="TreeGrafter"/>
</dbReference>
<organism evidence="4 5">
    <name type="scientific">Pseudonocardia endophytica</name>
    <dbReference type="NCBI Taxonomy" id="401976"/>
    <lineage>
        <taxon>Bacteria</taxon>
        <taxon>Bacillati</taxon>
        <taxon>Actinomycetota</taxon>
        <taxon>Actinomycetes</taxon>
        <taxon>Pseudonocardiales</taxon>
        <taxon>Pseudonocardiaceae</taxon>
        <taxon>Pseudonocardia</taxon>
    </lineage>
</organism>
<comment type="caution">
    <text evidence="4">The sequence shown here is derived from an EMBL/GenBank/DDBJ whole genome shotgun (WGS) entry which is preliminary data.</text>
</comment>
<accession>A0A4R1HXS2</accession>
<evidence type="ECO:0000259" key="3">
    <source>
        <dbReference type="Pfam" id="PF04909"/>
    </source>
</evidence>
<dbReference type="Pfam" id="PF04909">
    <property type="entry name" value="Amidohydro_2"/>
    <property type="match status" value="1"/>
</dbReference>
<dbReference type="Gene3D" id="3.20.20.140">
    <property type="entry name" value="Metal-dependent hydrolases"/>
    <property type="match status" value="1"/>
</dbReference>
<feature type="region of interest" description="Disordered" evidence="2">
    <location>
        <begin position="1"/>
        <end position="21"/>
    </location>
</feature>
<dbReference type="PANTHER" id="PTHR21240:SF28">
    <property type="entry name" value="ISO-OROTATE DECARBOXYLASE (EUROFUNG)"/>
    <property type="match status" value="1"/>
</dbReference>
<gene>
    <name evidence="4" type="ORF">EV378_0662</name>
</gene>
<reference evidence="4 5" key="1">
    <citation type="submission" date="2019-03" db="EMBL/GenBank/DDBJ databases">
        <title>Sequencing the genomes of 1000 actinobacteria strains.</title>
        <authorList>
            <person name="Klenk H.-P."/>
        </authorList>
    </citation>
    <scope>NUCLEOTIDE SEQUENCE [LARGE SCALE GENOMIC DNA]</scope>
    <source>
        <strain evidence="4 5">DSM 44969</strain>
    </source>
</reference>
<feature type="compositionally biased region" description="Basic and acidic residues" evidence="2">
    <location>
        <begin position="1"/>
        <end position="12"/>
    </location>
</feature>
<protein>
    <recommendedName>
        <fullName evidence="3">Amidohydrolase-related domain-containing protein</fullName>
    </recommendedName>
</protein>
<dbReference type="InterPro" id="IPR006680">
    <property type="entry name" value="Amidohydro-rel"/>
</dbReference>
<dbReference type="RefSeq" id="WP_132421256.1">
    <property type="nucleotide sequence ID" value="NZ_SMFZ01000001.1"/>
</dbReference>
<dbReference type="GO" id="GO:0005737">
    <property type="term" value="C:cytoplasm"/>
    <property type="evidence" value="ECO:0007669"/>
    <property type="project" value="TreeGrafter"/>
</dbReference>
<dbReference type="GO" id="GO:0016831">
    <property type="term" value="F:carboxy-lyase activity"/>
    <property type="evidence" value="ECO:0007669"/>
    <property type="project" value="InterPro"/>
</dbReference>
<name>A0A4R1HXS2_PSEEN</name>
<dbReference type="InterPro" id="IPR032465">
    <property type="entry name" value="ACMSD"/>
</dbReference>
<sequence length="410" mass="46540">MTATEPRSDLRVTRPSTQEITTRTDSREILANARRDTERHHLQDYFIVDVDSHHVELDSWPEVLEHLDSPVLKDTAAQMMRNWPQASHLALHNHPPGLTMQDVSGRIPHQAALAEDTPGTTSGADRDVTLVRRAMDAMSIDVQVVFPQPMLETGLHPQPHVATALLQAYNRWFTSEILPREPRVKTMLGLPFEDPDACLATIEEFADHPGVIGFLVTSQRHAGVHRNAYMPVYAELERRGLPIGFHAGPNQADTMTSTMNKFLSAHAMSFVTCNMTHLTNWVINGIPERFPGLKTIWIESGLAWVPFMMQRLDHEYYMRQSDAPLLTRPPSQYMREMFYTSQPMEWTDDKLLAATLEAIDAPNSLMYSSDWPHWDFDVPGRIASLPFLDDAAKRNILGETARRVFDLEKA</sequence>
<feature type="domain" description="Amidohydrolase-related" evidence="3">
    <location>
        <begin position="158"/>
        <end position="407"/>
    </location>
</feature>
<keyword evidence="5" id="KW-1185">Reference proteome</keyword>
<dbReference type="OrthoDB" id="2533941at2"/>
<evidence type="ECO:0000313" key="4">
    <source>
        <dbReference type="EMBL" id="TCK24869.1"/>
    </source>
</evidence>
<dbReference type="GO" id="GO:0016787">
    <property type="term" value="F:hydrolase activity"/>
    <property type="evidence" value="ECO:0007669"/>
    <property type="project" value="InterPro"/>
</dbReference>
<dbReference type="EMBL" id="SMFZ01000001">
    <property type="protein sequence ID" value="TCK24869.1"/>
    <property type="molecule type" value="Genomic_DNA"/>
</dbReference>
<dbReference type="PANTHER" id="PTHR21240">
    <property type="entry name" value="2-AMINO-3-CARBOXYLMUCONATE-6-SEMIALDEHYDE DECARBOXYLASE"/>
    <property type="match status" value="1"/>
</dbReference>
<dbReference type="AlphaFoldDB" id="A0A4R1HXS2"/>
<dbReference type="InterPro" id="IPR032466">
    <property type="entry name" value="Metal_Hydrolase"/>
</dbReference>
<evidence type="ECO:0000256" key="2">
    <source>
        <dbReference type="SAM" id="MobiDB-lite"/>
    </source>
</evidence>
<evidence type="ECO:0000256" key="1">
    <source>
        <dbReference type="ARBA" id="ARBA00023239"/>
    </source>
</evidence>
<dbReference type="Proteomes" id="UP000295560">
    <property type="component" value="Unassembled WGS sequence"/>
</dbReference>
<evidence type="ECO:0000313" key="5">
    <source>
        <dbReference type="Proteomes" id="UP000295560"/>
    </source>
</evidence>
<dbReference type="SUPFAM" id="SSF51556">
    <property type="entry name" value="Metallo-dependent hydrolases"/>
    <property type="match status" value="1"/>
</dbReference>
<keyword evidence="1" id="KW-0456">Lyase</keyword>